<dbReference type="PANTHER" id="PTHR44083">
    <property type="entry name" value="TOPLESS-RELATED PROTEIN 1-RELATED"/>
    <property type="match status" value="1"/>
</dbReference>
<dbReference type="InterPro" id="IPR027728">
    <property type="entry name" value="Topless_fam"/>
</dbReference>
<evidence type="ECO:0000313" key="1">
    <source>
        <dbReference type="EMBL" id="WMV41814.1"/>
    </source>
</evidence>
<dbReference type="Proteomes" id="UP001234989">
    <property type="component" value="Chromosome 8"/>
</dbReference>
<organism evidence="1 2">
    <name type="scientific">Solanum verrucosum</name>
    <dbReference type="NCBI Taxonomy" id="315347"/>
    <lineage>
        <taxon>Eukaryota</taxon>
        <taxon>Viridiplantae</taxon>
        <taxon>Streptophyta</taxon>
        <taxon>Embryophyta</taxon>
        <taxon>Tracheophyta</taxon>
        <taxon>Spermatophyta</taxon>
        <taxon>Magnoliopsida</taxon>
        <taxon>eudicotyledons</taxon>
        <taxon>Gunneridae</taxon>
        <taxon>Pentapetalae</taxon>
        <taxon>asterids</taxon>
        <taxon>lamiids</taxon>
        <taxon>Solanales</taxon>
        <taxon>Solanaceae</taxon>
        <taxon>Solanoideae</taxon>
        <taxon>Solaneae</taxon>
        <taxon>Solanum</taxon>
    </lineage>
</organism>
<dbReference type="GO" id="GO:0006355">
    <property type="term" value="P:regulation of DNA-templated transcription"/>
    <property type="evidence" value="ECO:0007669"/>
    <property type="project" value="InterPro"/>
</dbReference>
<dbReference type="PANTHER" id="PTHR44083:SF45">
    <property type="entry name" value="TOPLESS-RELATED PROTEIN 1"/>
    <property type="match status" value="1"/>
</dbReference>
<reference evidence="1" key="1">
    <citation type="submission" date="2023-08" db="EMBL/GenBank/DDBJ databases">
        <title>A de novo genome assembly of Solanum verrucosum Schlechtendal, a Mexican diploid species geographically isolated from the other diploid A-genome species in potato relatives.</title>
        <authorList>
            <person name="Hosaka K."/>
        </authorList>
    </citation>
    <scope>NUCLEOTIDE SEQUENCE</scope>
    <source>
        <tissue evidence="1">Young leaves</tissue>
    </source>
</reference>
<dbReference type="EMBL" id="CP133619">
    <property type="protein sequence ID" value="WMV41814.1"/>
    <property type="molecule type" value="Genomic_DNA"/>
</dbReference>
<gene>
    <name evidence="1" type="ORF">MTR67_035199</name>
</gene>
<sequence>MQTMTTFMSSPPATTFLAFHTQDNNAIAIGMDDSCIQIYNIRVDKVELFRHLFHSVIFEILLIQYLV</sequence>
<evidence type="ECO:0000313" key="2">
    <source>
        <dbReference type="Proteomes" id="UP001234989"/>
    </source>
</evidence>
<proteinExistence type="predicted"/>
<protein>
    <submittedName>
        <fullName evidence="1">Uncharacterized protein</fullName>
    </submittedName>
</protein>
<name>A0AAF0U9R9_SOLVR</name>
<accession>A0AAF0U9R9</accession>
<dbReference type="AlphaFoldDB" id="A0AAF0U9R9"/>
<keyword evidence="2" id="KW-1185">Reference proteome</keyword>